<dbReference type="OrthoDB" id="5289372at2"/>
<proteinExistence type="predicted"/>
<dbReference type="SMART" id="SM00014">
    <property type="entry name" value="acidPPc"/>
    <property type="match status" value="1"/>
</dbReference>
<keyword evidence="4" id="KW-1185">Reference proteome</keyword>
<gene>
    <name evidence="3" type="ORF">ET996_07375</name>
</gene>
<feature type="transmembrane region" description="Helical" evidence="1">
    <location>
        <begin position="103"/>
        <end position="126"/>
    </location>
</feature>
<feature type="transmembrane region" description="Helical" evidence="1">
    <location>
        <begin position="75"/>
        <end position="96"/>
    </location>
</feature>
<dbReference type="InterPro" id="IPR000326">
    <property type="entry name" value="PAP2/HPO"/>
</dbReference>
<dbReference type="InterPro" id="IPR036938">
    <property type="entry name" value="PAP2/HPO_sf"/>
</dbReference>
<dbReference type="PANTHER" id="PTHR14969:SF13">
    <property type="entry name" value="AT30094P"/>
    <property type="match status" value="1"/>
</dbReference>
<feature type="transmembrane region" description="Helical" evidence="1">
    <location>
        <begin position="146"/>
        <end position="164"/>
    </location>
</feature>
<dbReference type="Pfam" id="PF01569">
    <property type="entry name" value="PAP2"/>
    <property type="match status" value="1"/>
</dbReference>
<accession>A0A4Q9KKQ9</accession>
<evidence type="ECO:0000256" key="1">
    <source>
        <dbReference type="SAM" id="Phobius"/>
    </source>
</evidence>
<evidence type="ECO:0000259" key="2">
    <source>
        <dbReference type="SMART" id="SM00014"/>
    </source>
</evidence>
<protein>
    <submittedName>
        <fullName evidence="3">Phosphatase PAP2 family protein</fullName>
    </submittedName>
</protein>
<dbReference type="SUPFAM" id="SSF48317">
    <property type="entry name" value="Acid phosphatase/Vanadium-dependent haloperoxidase"/>
    <property type="match status" value="1"/>
</dbReference>
<dbReference type="Gene3D" id="1.20.144.10">
    <property type="entry name" value="Phosphatidic acid phosphatase type 2/haloperoxidase"/>
    <property type="match status" value="2"/>
</dbReference>
<reference evidence="3 4" key="1">
    <citation type="submission" date="2019-01" db="EMBL/GenBank/DDBJ databases">
        <title>Lactibacter flavus gen. nov., sp. nov., a novel bacterium of the family Propionibacteriaceae isolated from raw milk and dairy products.</title>
        <authorList>
            <person name="Huptas C."/>
            <person name="Wenning M."/>
            <person name="Breitenwieser F."/>
            <person name="Doll E."/>
            <person name="Von Neubeck M."/>
            <person name="Busse H.-J."/>
            <person name="Scherer S."/>
        </authorList>
    </citation>
    <scope>NUCLEOTIDE SEQUENCE [LARGE SCALE GENOMIC DNA]</scope>
    <source>
        <strain evidence="4">DSM 22130 / JCM 15804 / WR061</strain>
    </source>
</reference>
<keyword evidence="1" id="KW-1133">Transmembrane helix</keyword>
<organism evidence="3 4">
    <name type="scientific">Propioniciclava tarda</name>
    <dbReference type="NCBI Taxonomy" id="433330"/>
    <lineage>
        <taxon>Bacteria</taxon>
        <taxon>Bacillati</taxon>
        <taxon>Actinomycetota</taxon>
        <taxon>Actinomycetes</taxon>
        <taxon>Propionibacteriales</taxon>
        <taxon>Propionibacteriaceae</taxon>
        <taxon>Propioniciclava</taxon>
    </lineage>
</organism>
<feature type="transmembrane region" description="Helical" evidence="1">
    <location>
        <begin position="176"/>
        <end position="196"/>
    </location>
</feature>
<sequence>MSWLHRYDEIDRPTVRGAIGAIGSRGILPMLGLLTVNLVIGFIITHPGDGWRWEDSVNKALQSGRTPLMDALTRGASAIGSAPGNIGGCILFMAVVSWITRRWWVALLPGLALSLEAIVHAVTSTIVNRDRPAVEHLDAAQPTASFPSGHVGATLAQLLILILLTQHLPQRAKAIIAGASLAFVAFLGFSRLYLGMHHGSDVTVGIVNGIVCAALAWNYLPRRPAARRAL</sequence>
<name>A0A4Q9KKQ9_PROTD</name>
<dbReference type="Proteomes" id="UP000291933">
    <property type="component" value="Unassembled WGS sequence"/>
</dbReference>
<dbReference type="AlphaFoldDB" id="A0A4Q9KKQ9"/>
<keyword evidence="1" id="KW-0472">Membrane</keyword>
<dbReference type="RefSeq" id="WP_131171915.1">
    <property type="nucleotide sequence ID" value="NZ_FXTL01000006.1"/>
</dbReference>
<evidence type="ECO:0000313" key="3">
    <source>
        <dbReference type="EMBL" id="TBT95077.1"/>
    </source>
</evidence>
<feature type="domain" description="Phosphatidic acid phosphatase type 2/haloperoxidase" evidence="2">
    <location>
        <begin position="86"/>
        <end position="217"/>
    </location>
</feature>
<feature type="transmembrane region" description="Helical" evidence="1">
    <location>
        <begin position="26"/>
        <end position="44"/>
    </location>
</feature>
<feature type="transmembrane region" description="Helical" evidence="1">
    <location>
        <begin position="202"/>
        <end position="220"/>
    </location>
</feature>
<dbReference type="EMBL" id="SDMR01000007">
    <property type="protein sequence ID" value="TBT95077.1"/>
    <property type="molecule type" value="Genomic_DNA"/>
</dbReference>
<comment type="caution">
    <text evidence="3">The sequence shown here is derived from an EMBL/GenBank/DDBJ whole genome shotgun (WGS) entry which is preliminary data.</text>
</comment>
<dbReference type="PANTHER" id="PTHR14969">
    <property type="entry name" value="SPHINGOSINE-1-PHOSPHATE PHOSPHOHYDROLASE"/>
    <property type="match status" value="1"/>
</dbReference>
<keyword evidence="1" id="KW-0812">Transmembrane</keyword>
<evidence type="ECO:0000313" key="4">
    <source>
        <dbReference type="Proteomes" id="UP000291933"/>
    </source>
</evidence>